<dbReference type="Proteomes" id="UP001174909">
    <property type="component" value="Unassembled WGS sequence"/>
</dbReference>
<dbReference type="AlphaFoldDB" id="A0AA35X7B1"/>
<reference evidence="1" key="1">
    <citation type="submission" date="2023-03" db="EMBL/GenBank/DDBJ databases">
        <authorList>
            <person name="Steffen K."/>
            <person name="Cardenas P."/>
        </authorList>
    </citation>
    <scope>NUCLEOTIDE SEQUENCE</scope>
</reference>
<accession>A0AA35X7B1</accession>
<keyword evidence="2" id="KW-1185">Reference proteome</keyword>
<name>A0AA35X7B1_GEOBA</name>
<gene>
    <name evidence="1" type="ORF">GBAR_LOCUS22479</name>
</gene>
<organism evidence="1 2">
    <name type="scientific">Geodia barretti</name>
    <name type="common">Barrett's horny sponge</name>
    <dbReference type="NCBI Taxonomy" id="519541"/>
    <lineage>
        <taxon>Eukaryota</taxon>
        <taxon>Metazoa</taxon>
        <taxon>Porifera</taxon>
        <taxon>Demospongiae</taxon>
        <taxon>Heteroscleromorpha</taxon>
        <taxon>Tetractinellida</taxon>
        <taxon>Astrophorina</taxon>
        <taxon>Geodiidae</taxon>
        <taxon>Geodia</taxon>
    </lineage>
</organism>
<evidence type="ECO:0000313" key="2">
    <source>
        <dbReference type="Proteomes" id="UP001174909"/>
    </source>
</evidence>
<dbReference type="EMBL" id="CASHTH010003103">
    <property type="protein sequence ID" value="CAI8040332.1"/>
    <property type="molecule type" value="Genomic_DNA"/>
</dbReference>
<evidence type="ECO:0000313" key="1">
    <source>
        <dbReference type="EMBL" id="CAI8040332.1"/>
    </source>
</evidence>
<proteinExistence type="predicted"/>
<protein>
    <submittedName>
        <fullName evidence="1">Uncharacterized protein</fullName>
    </submittedName>
</protein>
<comment type="caution">
    <text evidence="1">The sequence shown here is derived from an EMBL/GenBank/DDBJ whole genome shotgun (WGS) entry which is preliminary data.</text>
</comment>
<sequence length="316" mass="34624">MATKSEKPVVRSTHHYCKDGEELEIVVEGLDDEAHDGKFSYLREKIGKVNNEVSSAVGKSKNVLRIAKEEAFASKVESMLARMGTERFSGRLRDIFEECHDFLGNKVISVTLNAVPIALAIMEDEGIGEKTVVQVGDTIASYIGGKIGTAVGEAAVPMLIEFAAILGLGITEAVGTAVLSVFGGIVGAVIGGTIGTLITRGVMSLVSYFFGGASAKFSLPPGYRFQTLGGRRLPYKCELSRELQFIKPKLDTVSRKHALTLKCELMKELPSKEDLERERDAGKQYLTRNLPLIPRKGVLKSDPDRQYLKYKHYTKH</sequence>